<evidence type="ECO:0000259" key="5">
    <source>
        <dbReference type="PROSITE" id="PS01124"/>
    </source>
</evidence>
<evidence type="ECO:0000256" key="3">
    <source>
        <dbReference type="ARBA" id="ARBA00023159"/>
    </source>
</evidence>
<dbReference type="GO" id="GO:0003700">
    <property type="term" value="F:DNA-binding transcription factor activity"/>
    <property type="evidence" value="ECO:0007669"/>
    <property type="project" value="InterPro"/>
</dbReference>
<dbReference type="Proteomes" id="UP000606044">
    <property type="component" value="Unassembled WGS sequence"/>
</dbReference>
<dbReference type="SUPFAM" id="SSF51215">
    <property type="entry name" value="Regulatory protein AraC"/>
    <property type="match status" value="1"/>
</dbReference>
<keyword evidence="7" id="KW-1185">Reference proteome</keyword>
<keyword evidence="4" id="KW-0804">Transcription</keyword>
<keyword evidence="3" id="KW-0010">Activator</keyword>
<reference evidence="6" key="2">
    <citation type="submission" date="2020-09" db="EMBL/GenBank/DDBJ databases">
        <authorList>
            <person name="Sun Q."/>
            <person name="Sedlacek I."/>
        </authorList>
    </citation>
    <scope>NUCLEOTIDE SEQUENCE</scope>
    <source>
        <strain evidence="6">CCM 7897</strain>
    </source>
</reference>
<dbReference type="RefSeq" id="WP_188576763.1">
    <property type="nucleotide sequence ID" value="NZ_BMCT01000001.1"/>
</dbReference>
<gene>
    <name evidence="6" type="ORF">GCM10007301_14920</name>
</gene>
<dbReference type="EMBL" id="BMCT01000001">
    <property type="protein sequence ID" value="GGF56323.1"/>
    <property type="molecule type" value="Genomic_DNA"/>
</dbReference>
<dbReference type="PROSITE" id="PS00041">
    <property type="entry name" value="HTH_ARAC_FAMILY_1"/>
    <property type="match status" value="1"/>
</dbReference>
<dbReference type="PANTHER" id="PTHR46796">
    <property type="entry name" value="HTH-TYPE TRANSCRIPTIONAL ACTIVATOR RHAS-RELATED"/>
    <property type="match status" value="1"/>
</dbReference>
<dbReference type="PROSITE" id="PS01124">
    <property type="entry name" value="HTH_ARAC_FAMILY_2"/>
    <property type="match status" value="1"/>
</dbReference>
<dbReference type="AlphaFoldDB" id="A0A917BU19"/>
<dbReference type="InterPro" id="IPR018060">
    <property type="entry name" value="HTH_AraC"/>
</dbReference>
<dbReference type="InterPro" id="IPR037923">
    <property type="entry name" value="HTH-like"/>
</dbReference>
<evidence type="ECO:0000256" key="1">
    <source>
        <dbReference type="ARBA" id="ARBA00023015"/>
    </source>
</evidence>
<dbReference type="InterPro" id="IPR018062">
    <property type="entry name" value="HTH_AraC-typ_CS"/>
</dbReference>
<keyword evidence="2" id="KW-0238">DNA-binding</keyword>
<comment type="caution">
    <text evidence="6">The sequence shown here is derived from an EMBL/GenBank/DDBJ whole genome shotgun (WGS) entry which is preliminary data.</text>
</comment>
<dbReference type="GO" id="GO:0043565">
    <property type="term" value="F:sequence-specific DNA binding"/>
    <property type="evidence" value="ECO:0007669"/>
    <property type="project" value="InterPro"/>
</dbReference>
<dbReference type="SMART" id="SM00342">
    <property type="entry name" value="HTH_ARAC"/>
    <property type="match status" value="1"/>
</dbReference>
<protein>
    <submittedName>
        <fullName evidence="6">Transcriptional regulator</fullName>
    </submittedName>
</protein>
<evidence type="ECO:0000313" key="6">
    <source>
        <dbReference type="EMBL" id="GGF56323.1"/>
    </source>
</evidence>
<name>A0A917BU19_9HYPH</name>
<dbReference type="InterPro" id="IPR009057">
    <property type="entry name" value="Homeodomain-like_sf"/>
</dbReference>
<organism evidence="6 7">
    <name type="scientific">Azorhizobium oxalatiphilum</name>
    <dbReference type="NCBI Taxonomy" id="980631"/>
    <lineage>
        <taxon>Bacteria</taxon>
        <taxon>Pseudomonadati</taxon>
        <taxon>Pseudomonadota</taxon>
        <taxon>Alphaproteobacteria</taxon>
        <taxon>Hyphomicrobiales</taxon>
        <taxon>Xanthobacteraceae</taxon>
        <taxon>Azorhizobium</taxon>
    </lineage>
</organism>
<keyword evidence="1" id="KW-0805">Transcription regulation</keyword>
<evidence type="ECO:0000313" key="7">
    <source>
        <dbReference type="Proteomes" id="UP000606044"/>
    </source>
</evidence>
<feature type="domain" description="HTH araC/xylS-type" evidence="5">
    <location>
        <begin position="192"/>
        <end position="290"/>
    </location>
</feature>
<sequence>MTFQPRMTSRREGITLLEDLRWRRWNGAVADVWHAACSAGARGEYLSKDPRLFVVLERNGPCSDLKLSPNATEVVSGRQEFQLSYIPADMPLWSRTDEDMTIRHLDIHFDVSTLAVRLGEELDAERLATPRLRFSDERIMSLARMIAAECMDPDSHHELYGDGLMVALFIDLMQLGRTPPRKRGALAPWQLKRVTDFIEANCLRNIRLQELAELVELSQSYFSHAFKAATGLAPFQWHQQVRLKKVREMLANDGMTLTEIADAAGFADQAHLTRVFRRALGQTPGAWRRARAS</sequence>
<reference evidence="6" key="1">
    <citation type="journal article" date="2014" name="Int. J. Syst. Evol. Microbiol.">
        <title>Complete genome sequence of Corynebacterium casei LMG S-19264T (=DSM 44701T), isolated from a smear-ripened cheese.</title>
        <authorList>
            <consortium name="US DOE Joint Genome Institute (JGI-PGF)"/>
            <person name="Walter F."/>
            <person name="Albersmeier A."/>
            <person name="Kalinowski J."/>
            <person name="Ruckert C."/>
        </authorList>
    </citation>
    <scope>NUCLEOTIDE SEQUENCE</scope>
    <source>
        <strain evidence="6">CCM 7897</strain>
    </source>
</reference>
<dbReference type="SUPFAM" id="SSF46689">
    <property type="entry name" value="Homeodomain-like"/>
    <property type="match status" value="2"/>
</dbReference>
<evidence type="ECO:0000256" key="2">
    <source>
        <dbReference type="ARBA" id="ARBA00023125"/>
    </source>
</evidence>
<dbReference type="InterPro" id="IPR050204">
    <property type="entry name" value="AraC_XylS_family_regulators"/>
</dbReference>
<dbReference type="Pfam" id="PF12833">
    <property type="entry name" value="HTH_18"/>
    <property type="match status" value="1"/>
</dbReference>
<dbReference type="PANTHER" id="PTHR46796:SF14">
    <property type="entry name" value="TRANSCRIPTIONAL REGULATORY PROTEIN"/>
    <property type="match status" value="1"/>
</dbReference>
<accession>A0A917BU19</accession>
<dbReference type="Gene3D" id="1.10.10.60">
    <property type="entry name" value="Homeodomain-like"/>
    <property type="match status" value="2"/>
</dbReference>
<evidence type="ECO:0000256" key="4">
    <source>
        <dbReference type="ARBA" id="ARBA00023163"/>
    </source>
</evidence>
<proteinExistence type="predicted"/>